<accession>A0A3N0BMA8</accession>
<name>A0A3N0BMA8_9SPHI</name>
<gene>
    <name evidence="2" type="ORF">D7004_19590</name>
</gene>
<dbReference type="RefSeq" id="WP_123207519.1">
    <property type="nucleotide sequence ID" value="NZ_RBEE01000045.1"/>
</dbReference>
<dbReference type="InterPro" id="IPR043729">
    <property type="entry name" value="DUF5672"/>
</dbReference>
<evidence type="ECO:0000313" key="3">
    <source>
        <dbReference type="Proteomes" id="UP000274046"/>
    </source>
</evidence>
<evidence type="ECO:0000313" key="2">
    <source>
        <dbReference type="EMBL" id="RNL49618.1"/>
    </source>
</evidence>
<comment type="caution">
    <text evidence="2">The sequence shown here is derived from an EMBL/GenBank/DDBJ whole genome shotgun (WGS) entry which is preliminary data.</text>
</comment>
<dbReference type="Pfam" id="PF18922">
    <property type="entry name" value="DUF5672"/>
    <property type="match status" value="1"/>
</dbReference>
<feature type="domain" description="DUF5672" evidence="1">
    <location>
        <begin position="55"/>
        <end position="247"/>
    </location>
</feature>
<reference evidence="2 3" key="1">
    <citation type="submission" date="2018-10" db="EMBL/GenBank/DDBJ databases">
        <title>Genome sequencing of Pedobacter jejuensis TNB23.</title>
        <authorList>
            <person name="Cho Y.-J."/>
            <person name="Cho A."/>
            <person name="Kim O.-S."/>
        </authorList>
    </citation>
    <scope>NUCLEOTIDE SEQUENCE [LARGE SCALE GENOMIC DNA]</scope>
    <source>
        <strain evidence="2 3">TNB23</strain>
    </source>
</reference>
<sequence length="267" mass="31510">MRNSVTIVIPLYKDSLNALEIISLAQCFKVLGSYNIVAVKPKSLILTNYDYKFKEVYSFDDDYFSDIAGYNRLMLSPVFYEQFLATEFILIYQLDAFIFKDELQEWCNAGYDYIGAPWLREADYPDLFKKMKNQFMAYFHTRYNFKKTNTNIPSDLQFENKVGNGGFSLRNVKKFYHLCLSEAKLIADYTHQNFHRFNEDAFWSVEVNRKSTRLKIPSYKKAAYFAIENNGYYGLKLTKGRIPFGCHAWDKNIEFWRPIFKAEGIEI</sequence>
<proteinExistence type="predicted"/>
<dbReference type="Proteomes" id="UP000274046">
    <property type="component" value="Unassembled WGS sequence"/>
</dbReference>
<dbReference type="EMBL" id="RBEE01000045">
    <property type="protein sequence ID" value="RNL49618.1"/>
    <property type="molecule type" value="Genomic_DNA"/>
</dbReference>
<organism evidence="2 3">
    <name type="scientific">Pedobacter jejuensis</name>
    <dbReference type="NCBI Taxonomy" id="1268550"/>
    <lineage>
        <taxon>Bacteria</taxon>
        <taxon>Pseudomonadati</taxon>
        <taxon>Bacteroidota</taxon>
        <taxon>Sphingobacteriia</taxon>
        <taxon>Sphingobacteriales</taxon>
        <taxon>Sphingobacteriaceae</taxon>
        <taxon>Pedobacter</taxon>
    </lineage>
</organism>
<evidence type="ECO:0000259" key="1">
    <source>
        <dbReference type="Pfam" id="PF18922"/>
    </source>
</evidence>
<keyword evidence="3" id="KW-1185">Reference proteome</keyword>
<dbReference type="AlphaFoldDB" id="A0A3N0BMA8"/>
<protein>
    <recommendedName>
        <fullName evidence="1">DUF5672 domain-containing protein</fullName>
    </recommendedName>
</protein>